<comment type="similarity">
    <text evidence="1 6">Belongs to the aldehyde dehydrogenase family.</text>
</comment>
<dbReference type="Pfam" id="PF00171">
    <property type="entry name" value="Aldedh"/>
    <property type="match status" value="1"/>
</dbReference>
<dbReference type="Gene3D" id="3.40.309.10">
    <property type="entry name" value="Aldehyde Dehydrogenase, Chain A, domain 2"/>
    <property type="match status" value="1"/>
</dbReference>
<reference evidence="8 9" key="1">
    <citation type="journal article" date="2017" name="BMC Genomics">
        <title>Chromosome level assembly and secondary metabolite potential of the parasitic fungus Cordyceps militaris.</title>
        <authorList>
            <person name="Kramer G.J."/>
            <person name="Nodwell J.R."/>
        </authorList>
    </citation>
    <scope>NUCLEOTIDE SEQUENCE [LARGE SCALE GENOMIC DNA]</scope>
    <source>
        <strain evidence="8 9">ATCC 34164</strain>
    </source>
</reference>
<dbReference type="EC" id="1.2.1.3" evidence="3"/>
<dbReference type="AlphaFoldDB" id="A0A2H4SR85"/>
<dbReference type="InterPro" id="IPR016161">
    <property type="entry name" value="Ald_DH/histidinol_DH"/>
</dbReference>
<evidence type="ECO:0000256" key="1">
    <source>
        <dbReference type="ARBA" id="ARBA00009986"/>
    </source>
</evidence>
<protein>
    <recommendedName>
        <fullName evidence="3">aldehyde dehydrogenase (NAD(+))</fullName>
        <ecNumber evidence="3">1.2.1.3</ecNumber>
    </recommendedName>
</protein>
<dbReference type="InterPro" id="IPR015590">
    <property type="entry name" value="Aldehyde_DH_dom"/>
</dbReference>
<evidence type="ECO:0000256" key="5">
    <source>
        <dbReference type="PROSITE-ProRule" id="PRU10007"/>
    </source>
</evidence>
<evidence type="ECO:0000313" key="9">
    <source>
        <dbReference type="Proteomes" id="UP000323067"/>
    </source>
</evidence>
<dbReference type="VEuPathDB" id="FungiDB:A9K55_001657"/>
<evidence type="ECO:0000256" key="2">
    <source>
        <dbReference type="ARBA" id="ARBA00023002"/>
    </source>
</evidence>
<dbReference type="GO" id="GO:0004029">
    <property type="term" value="F:aldehyde dehydrogenase (NAD+) activity"/>
    <property type="evidence" value="ECO:0007669"/>
    <property type="project" value="UniProtKB-EC"/>
</dbReference>
<dbReference type="FunFam" id="3.40.605.10:FF:000007">
    <property type="entry name" value="NAD/NADP-dependent betaine aldehyde dehydrogenase"/>
    <property type="match status" value="1"/>
</dbReference>
<feature type="domain" description="Aldehyde dehydrogenase" evidence="7">
    <location>
        <begin position="27"/>
        <end position="484"/>
    </location>
</feature>
<dbReference type="PANTHER" id="PTHR11699">
    <property type="entry name" value="ALDEHYDE DEHYDROGENASE-RELATED"/>
    <property type="match status" value="1"/>
</dbReference>
<dbReference type="InterPro" id="IPR016162">
    <property type="entry name" value="Ald_DH_N"/>
</dbReference>
<evidence type="ECO:0000256" key="6">
    <source>
        <dbReference type="RuleBase" id="RU003345"/>
    </source>
</evidence>
<dbReference type="PROSITE" id="PS00687">
    <property type="entry name" value="ALDEHYDE_DEHYDR_GLU"/>
    <property type="match status" value="1"/>
</dbReference>
<sequence>MPPPFKTPVVTDLTKFWINGEYVEPLNKEVFTVRNPKNDQVVSRNVPIGGPQDVDNAVKHAEAAFQGDWSRFSSAQRGLCLSRLADIMDEHLEGLLRLDTMTGGNPVSLIPTREKNYIVNGLRYMSGWCDKFKGEYMPDDDGFVKLVRHEPLGVCAAICPFNSPIATAFHKIGPALVTGNVIIVKPSEKTPFGTLALGPLIAMAGIPSGVVQVISGDGTTGELLARHMRIRKISFTGSVATGKKIQVASAQSNLKRATLELGGKSPAVIFDDANLENALEWTVKAIMARSGQVCIAASRVYVQKSIAKEFIPRYQQKMLDAAKSMGDPEDPNVAYGPLVDKISFERVKGMLERAKDQAELVVGGGVIGNSGCFIEPTVFVNPKPGAEIVTDEVFGPVSVIDTFETEEEVLAKANDTEFGLMAGVFTRDITRALRVSSKFESGVVGINCVSYVNTQVPFGGCKASGTGREFGSEVLRAYTEPKTVLINMNST</sequence>
<accession>A0A2H4SR85</accession>
<dbReference type="SUPFAM" id="SSF53720">
    <property type="entry name" value="ALDH-like"/>
    <property type="match status" value="1"/>
</dbReference>
<organism evidence="8 9">
    <name type="scientific">Cordyceps militaris</name>
    <name type="common">Caterpillar fungus</name>
    <name type="synonym">Clavaria militaris</name>
    <dbReference type="NCBI Taxonomy" id="73501"/>
    <lineage>
        <taxon>Eukaryota</taxon>
        <taxon>Fungi</taxon>
        <taxon>Dikarya</taxon>
        <taxon>Ascomycota</taxon>
        <taxon>Pezizomycotina</taxon>
        <taxon>Sordariomycetes</taxon>
        <taxon>Hypocreomycetidae</taxon>
        <taxon>Hypocreales</taxon>
        <taxon>Cordycipitaceae</taxon>
        <taxon>Cordyceps</taxon>
    </lineage>
</organism>
<dbReference type="Proteomes" id="UP000323067">
    <property type="component" value="Chromosome iii"/>
</dbReference>
<dbReference type="OrthoDB" id="310895at2759"/>
<evidence type="ECO:0000256" key="4">
    <source>
        <dbReference type="ARBA" id="ARBA00049194"/>
    </source>
</evidence>
<gene>
    <name evidence="8" type="ORF">A9K55_001657</name>
</gene>
<dbReference type="FunFam" id="3.40.309.10:FF:000012">
    <property type="entry name" value="Betaine aldehyde dehydrogenase"/>
    <property type="match status" value="1"/>
</dbReference>
<dbReference type="InterPro" id="IPR016163">
    <property type="entry name" value="Ald_DH_C"/>
</dbReference>
<keyword evidence="2 6" id="KW-0560">Oxidoreductase</keyword>
<dbReference type="VEuPathDB" id="FungiDB:CCM_00452"/>
<name>A0A2H4SR85_CORMI</name>
<comment type="catalytic activity">
    <reaction evidence="4">
        <text>an aldehyde + NAD(+) + H2O = a carboxylate + NADH + 2 H(+)</text>
        <dbReference type="Rhea" id="RHEA:16185"/>
        <dbReference type="ChEBI" id="CHEBI:15377"/>
        <dbReference type="ChEBI" id="CHEBI:15378"/>
        <dbReference type="ChEBI" id="CHEBI:17478"/>
        <dbReference type="ChEBI" id="CHEBI:29067"/>
        <dbReference type="ChEBI" id="CHEBI:57540"/>
        <dbReference type="ChEBI" id="CHEBI:57945"/>
        <dbReference type="EC" id="1.2.1.3"/>
    </reaction>
</comment>
<dbReference type="EMBL" id="CP023326">
    <property type="protein sequence ID" value="ATY65621.1"/>
    <property type="molecule type" value="Genomic_DNA"/>
</dbReference>
<dbReference type="InterPro" id="IPR029510">
    <property type="entry name" value="Ald_DH_CS_GLU"/>
</dbReference>
<dbReference type="Gene3D" id="3.40.605.10">
    <property type="entry name" value="Aldehyde Dehydrogenase, Chain A, domain 1"/>
    <property type="match status" value="1"/>
</dbReference>
<feature type="active site" evidence="5">
    <location>
        <position position="260"/>
    </location>
</feature>
<evidence type="ECO:0000313" key="8">
    <source>
        <dbReference type="EMBL" id="ATY65621.1"/>
    </source>
</evidence>
<evidence type="ECO:0000256" key="3">
    <source>
        <dbReference type="ARBA" id="ARBA00024226"/>
    </source>
</evidence>
<proteinExistence type="inferred from homology"/>
<evidence type="ECO:0000259" key="7">
    <source>
        <dbReference type="Pfam" id="PF00171"/>
    </source>
</evidence>